<evidence type="ECO:0000256" key="1">
    <source>
        <dbReference type="ARBA" id="ARBA00004496"/>
    </source>
</evidence>
<evidence type="ECO:0000313" key="11">
    <source>
        <dbReference type="EMBL" id="GMF15343.1"/>
    </source>
</evidence>
<accession>A0A9W6TLW5</accession>
<dbReference type="SUPFAM" id="SSF48592">
    <property type="entry name" value="GroEL equatorial domain-like"/>
    <property type="match status" value="1"/>
</dbReference>
<dbReference type="InterPro" id="IPR012719">
    <property type="entry name" value="Chap_CCT_gamma"/>
</dbReference>
<dbReference type="GO" id="GO:0016887">
    <property type="term" value="F:ATP hydrolysis activity"/>
    <property type="evidence" value="ECO:0007669"/>
    <property type="project" value="InterPro"/>
</dbReference>
<dbReference type="InterPro" id="IPR017998">
    <property type="entry name" value="Chaperone_TCP-1"/>
</dbReference>
<evidence type="ECO:0000256" key="9">
    <source>
        <dbReference type="RuleBase" id="RU004191"/>
    </source>
</evidence>
<keyword evidence="12" id="KW-1185">Reference proteome</keyword>
<dbReference type="InterPro" id="IPR027413">
    <property type="entry name" value="GROEL-like_equatorial_sf"/>
</dbReference>
<evidence type="ECO:0000256" key="2">
    <source>
        <dbReference type="ARBA" id="ARBA00008020"/>
    </source>
</evidence>
<dbReference type="FunFam" id="3.50.7.10:FF:000005">
    <property type="entry name" value="T-complex protein 1 subunit gamma"/>
    <property type="match status" value="1"/>
</dbReference>
<dbReference type="PROSITE" id="PS00750">
    <property type="entry name" value="TCP1_1"/>
    <property type="match status" value="1"/>
</dbReference>
<comment type="subcellular location">
    <subcellularLocation>
        <location evidence="1">Cytoplasm</location>
    </subcellularLocation>
</comment>
<feature type="region of interest" description="Disordered" evidence="10">
    <location>
        <begin position="196"/>
        <end position="261"/>
    </location>
</feature>
<feature type="compositionally biased region" description="Low complexity" evidence="10">
    <location>
        <begin position="3223"/>
        <end position="3246"/>
    </location>
</feature>
<dbReference type="GO" id="GO:0140662">
    <property type="term" value="F:ATP-dependent protein folding chaperone"/>
    <property type="evidence" value="ECO:0007669"/>
    <property type="project" value="InterPro"/>
</dbReference>
<evidence type="ECO:0000256" key="4">
    <source>
        <dbReference type="ARBA" id="ARBA00022490"/>
    </source>
</evidence>
<comment type="similarity">
    <text evidence="2 8">Belongs to the TCP-1 chaperonin family.</text>
</comment>
<reference evidence="11" key="1">
    <citation type="submission" date="2023-04" db="EMBL/GenBank/DDBJ databases">
        <title>Phytophthora lilii NBRC 32176.</title>
        <authorList>
            <person name="Ichikawa N."/>
            <person name="Sato H."/>
            <person name="Tonouchi N."/>
        </authorList>
    </citation>
    <scope>NUCLEOTIDE SEQUENCE</scope>
    <source>
        <strain evidence="11">NBRC 32176</strain>
    </source>
</reference>
<dbReference type="InterPro" id="IPR002194">
    <property type="entry name" value="Chaperonin_TCP-1_CS"/>
</dbReference>
<feature type="region of interest" description="Disordered" evidence="10">
    <location>
        <begin position="2691"/>
        <end position="2722"/>
    </location>
</feature>
<protein>
    <recommendedName>
        <fullName evidence="3 9">T-complex protein 1 subunit gamma</fullName>
    </recommendedName>
</protein>
<dbReference type="PROSITE" id="PS00995">
    <property type="entry name" value="TCP1_3"/>
    <property type="match status" value="1"/>
</dbReference>
<dbReference type="NCBIfam" id="NF041083">
    <property type="entry name" value="thermosome_beta"/>
    <property type="match status" value="1"/>
</dbReference>
<dbReference type="Proteomes" id="UP001165083">
    <property type="component" value="Unassembled WGS sequence"/>
</dbReference>
<dbReference type="InterPro" id="IPR002423">
    <property type="entry name" value="Cpn60/GroEL/TCP-1"/>
</dbReference>
<dbReference type="InterPro" id="IPR027410">
    <property type="entry name" value="TCP-1-like_intermed_sf"/>
</dbReference>
<name>A0A9W6TLW5_9STRA</name>
<evidence type="ECO:0000256" key="8">
    <source>
        <dbReference type="RuleBase" id="RU004187"/>
    </source>
</evidence>
<dbReference type="GO" id="GO:0051082">
    <property type="term" value="F:unfolded protein binding"/>
    <property type="evidence" value="ECO:0007669"/>
    <property type="project" value="InterPro"/>
</dbReference>
<keyword evidence="5 8" id="KW-0547">Nucleotide-binding</keyword>
<keyword evidence="4" id="KW-0963">Cytoplasm</keyword>
<dbReference type="GO" id="GO:0005832">
    <property type="term" value="C:chaperonin-containing T-complex"/>
    <property type="evidence" value="ECO:0007669"/>
    <property type="project" value="UniProtKB-ARBA"/>
</dbReference>
<dbReference type="PRINTS" id="PR00304">
    <property type="entry name" value="TCOMPLEXTCP1"/>
</dbReference>
<evidence type="ECO:0000313" key="12">
    <source>
        <dbReference type="Proteomes" id="UP001165083"/>
    </source>
</evidence>
<evidence type="ECO:0000256" key="5">
    <source>
        <dbReference type="ARBA" id="ARBA00022741"/>
    </source>
</evidence>
<evidence type="ECO:0000256" key="7">
    <source>
        <dbReference type="ARBA" id="ARBA00023186"/>
    </source>
</evidence>
<sequence>MWGTRVDHGAQANAGKHGLCISSSLPGIRTAGSGGTSLGSPDCSLAPVTNRTAAAALSTGRSGSSFDNLPGLHQASLQHTSPPDVHHASDLKAAFQAFEKVRLYRTQKVVATSHEAGQLYDFELPGYEDDVKKIAENLQKRMRWIWEEDLEQEVVDAKTFFRTAAAQKTASSNMLCATPTPFLLNPLRATPRAHRLHLEPSKAQPATYPARSEPRPPRHHDAGSRDGSEYVPSLPVPSPRAPSDAASADTNTKRETGRTAQLGNIEAAKAVSDIVRTTLGPRSMLKMLLDPMGGIVMTNDGNAILREVDVAHPAAKSMIELSRAQDEEVGDGTTSVIILAGELLVVAEPFLRHQVHPTVIIRGFNRALNASIEIAKKLARSIDIENKEDMRNLVQSSIGTKFSPRVGNLVSDLALDAVLTVVRTTASGRKEVDVKRYAKVEKIPGGELEDSRVLKGVMFNKDVTHSKMRRRIENPRVLLLDCPLEYKKGESQTNVELTNDQDWNTLLRLEEEYIENLCAQVVAMKPDVVITEKGVSDLAQHYFVKAGITAFRRLRKTDNNRVARATGATIVSRADEIQESDIGTKCGLFEVRKLGDEYFAFFEECKDPGACSILLRGGSKDVLNEIERNLQDAMQVARNVVFEPLLLPGGGATEMRLAHELKKRADEIEGVEQFPFRAVGEALEVIPRTLLQNCGADVVRVMTSLRAKQAETEESYGVDGVTGKVTASEELGVWEPFQVKTQSIKTAVEAASHCGSHDAQSDTGVMKLKKVLNAIHFILAVLPVALDSRKRPAYDFLVYNASVTYWQVARQLMKQSTFQFLVPSLTKIIDALKLTAETDIAWLLRLQITLTYAQVDANQLASAAKTINDVVDVQITPRLADSTKAGDEAFKALYEEALRVQVHVGSFKDPECQKIIPNVKRLLLPTNTRSSLLVKLQCVKSGNLSGTLEATYVEIIQEATGYLGFALETPFDEVKTFVGSLEPHTLDAIDAEVIVETAIHAAFNNISPITSVCDAILQRKGKNMPPKIRVLYQVLGAILLILTPSTHTTCKISLRQRQTMLFTRRVEAMKTFERALLASKRQQDLQLVERVCIYAWNLALPLLQPHLRNHLGRVFSLSSSVLEELDSLLLGFRARLYLEIAKLEVASDFLAKANANVSKALTLDYGTISRPNDAPAISIEALSAHEDWITRPTDTHLLPIKQKLDLKLVAENSSSKSIKVLAMLEQLKDVKDLHQQRSTLVRCIELMEETSSATKASVVSDNVRLWSTISSLAWRDLHDGDLAQKAVDKALTTYFSPSESGEIILPKGILGEKSLMILEVDMRLLLVEVLATKLKEQAAYVDSVRQKTETSGIRMEPSLGRKSADKWASNDLAALMQLGKETYVLGMHRLHAEGNFSSSDPTIAGTEELGEDSLLYARKNALSKDIQVIKNDILNHLTRALKAATKIGWTFMLENTCIYLWNYHFHVFRMILESTPTEVFDPQWILPECISAFEVVYTALEASSTAVDGDLLANVGLGLSNVYEKSGRLDKALAIADTFLKRKVLSGPGATALLVTDGSGNGVGVLHVKRFAELKSRIQIAQNAKDIVPTDSTTTQVKVIAYLEAMEVTFRQMSLPAAQQTQLLDKAHGLYQKAITIWQASAPEIYSDFTSDEVQRVLEDEQQQMELYVETWVRVGCGAFRLKNIRYAIECAEQALLVLKPGKSKKDNHMLQRLVVGASWKWFALAELLYGRAILALGQSETPAHKLLLASLSHLVRAIEYGLRSKISALVIRSCEVVWNATITAINCNSSDEPEEDNFLDRVLEHLRKTLRYLDQVIAASESNLSFYGEMVLLTLVVCEQTNKWSDQYEICEAVLKAFGPTSHRSPLPLEIMKEVQTAAAVSGAHLGKPSNMPKRGGSSKSPDQLKESLVQAQILKKVAFSSWKDPPAQLKALSNAFTELEGQAEEQALILVDIAEWLFTNQFPCQNSDVYLECATTTLLNCQKQRQSASQMPLSRKALTGRLSVQSGQKSSLVYSSLWFAEKQLRIFVMRSKLSKTCTERSEYLQLARFQVEKAWEHIILMANEMEFQSVFDRDNTDPTNKSDFDEWKKSKTPKYSKPASLRDWIFFFLDYEENATNRFYMTWSKTLQSVDTANILHVTQPALTLSYLEELLTMLRDEGLQYPAMIPTLCLYLVIFYAYIPQRTYFARIWLELYQFKLMELMNLSKFSLPLQSALDMIQTHGDTMIKELKNLKASVQLPDDSLVSRKRFVFHSERLDTSAKAAASIQLLLKFGFIRQAKTLLEILRHAPSVNESDGSNNNAETTNLSSVCELLSSYVFEIEGQREWAFARMNTALECTHLNLCHVLKWKVRACKLNSNITQALYELQAAERLAAKVVVYGMRRPVTPKPGTNAKAANSIGITMSSPPDIEVVQQIARVIFTQAAILLNKAAGSNGVNVAVNLEESKRAMERSIRMLTLVGDCYTCSKLLLKYAQALHHFEQKYRITHLNSVGIAINDMVQDSLTLLECCQSRRFRFSSASPLQGEKYQRESIVEPLMLKIAMTKLHFARLLVAPELSPAAIREKEMTWYRYYEDSQRTIVEKWLNATGSELENNISWQVPRAMTLVASAIQTLSCNTTLEIQHAIAQVIKLQCQRLALLHGADRQTADAIRNRLWTRYTSSDSPHATWVCCHGARAELAVAAADAAAVNQSQNQSQTPNQVQSQADPENIEKEEEDEGLDQSRFDDMLSARATQLQSFQLIAFEKQCAELLRLCSNELIQVSGCRHPFDCAKNVLKHQSAEVIEVATTLFEKCVAESNVQRLHLQRMKKLQKRHTSASTHSLPFQLSQLYLNQQSETFKRMSVGYRVDAIVADLPSSLRVMCLHFSPDRCFLYAALLGSTERRVAIARMEFTDTQTALLEQLQKRIQIWRAKCVKETMVYEDAHGQDELYEFMPAETEPSSSFGVSVSHGDDILEEEFTAIISDTVELLGPLFTHSTMKAELKSNLAGNTLVLLLDQVLSCLPMEALPALQSADAIARDFSIQMLHQRLMAMKKQPLRPNEIRVIVDPHREDPGNSSGQTLTSVVRQTGGGWKDACEHGQIPSVTDWQQALLARRGGGLMYVGPNRVLGSCLPLQQVTGMNVALTCQAMILLDHAENAESVRRQSKIDSEKRAWEREVESDPYARALLLTLCGVNVLTINQWTTTFNGNRRLANGLLQNMSKGSYVGKALKKFGETTIAAPSTTATPVAPSDSTATPSSPTAGTDGSASARLQLKNRFRYNPVIYGLGHLTLKSGD</sequence>
<gene>
    <name evidence="11" type="ORF">Plil01_000525100</name>
</gene>
<organism evidence="11 12">
    <name type="scientific">Phytophthora lilii</name>
    <dbReference type="NCBI Taxonomy" id="2077276"/>
    <lineage>
        <taxon>Eukaryota</taxon>
        <taxon>Sar</taxon>
        <taxon>Stramenopiles</taxon>
        <taxon>Oomycota</taxon>
        <taxon>Peronosporomycetes</taxon>
        <taxon>Peronosporales</taxon>
        <taxon>Peronosporaceae</taxon>
        <taxon>Phytophthora</taxon>
    </lineage>
</organism>
<dbReference type="InterPro" id="IPR027409">
    <property type="entry name" value="GroEL-like_apical_dom_sf"/>
</dbReference>
<dbReference type="InterPro" id="IPR054827">
    <property type="entry name" value="thermosome_alpha"/>
</dbReference>
<dbReference type="CDD" id="cd03337">
    <property type="entry name" value="TCP1_gamma"/>
    <property type="match status" value="1"/>
</dbReference>
<dbReference type="Gene3D" id="1.10.560.10">
    <property type="entry name" value="GroEL-like equatorial domain"/>
    <property type="match status" value="1"/>
</dbReference>
<dbReference type="SUPFAM" id="SSF54849">
    <property type="entry name" value="GroEL-intermediate domain like"/>
    <property type="match status" value="1"/>
</dbReference>
<dbReference type="Pfam" id="PF00118">
    <property type="entry name" value="Cpn60_TCP1"/>
    <property type="match status" value="1"/>
</dbReference>
<dbReference type="NCBIfam" id="NF041082">
    <property type="entry name" value="thermosome_alpha"/>
    <property type="match status" value="1"/>
</dbReference>
<dbReference type="NCBIfam" id="TIGR02344">
    <property type="entry name" value="chap_CCT_gamma"/>
    <property type="match status" value="1"/>
</dbReference>
<dbReference type="Gene3D" id="3.30.260.10">
    <property type="entry name" value="TCP-1-like chaperonin intermediate domain"/>
    <property type="match status" value="1"/>
</dbReference>
<feature type="compositionally biased region" description="Low complexity" evidence="10">
    <location>
        <begin position="2691"/>
        <end position="2706"/>
    </location>
</feature>
<keyword evidence="6 8" id="KW-0067">ATP-binding</keyword>
<dbReference type="GO" id="GO:0005524">
    <property type="term" value="F:ATP binding"/>
    <property type="evidence" value="ECO:0007669"/>
    <property type="project" value="UniProtKB-KW"/>
</dbReference>
<feature type="region of interest" description="Disordered" evidence="10">
    <location>
        <begin position="1885"/>
        <end position="1904"/>
    </location>
</feature>
<evidence type="ECO:0000256" key="6">
    <source>
        <dbReference type="ARBA" id="ARBA00022840"/>
    </source>
</evidence>
<evidence type="ECO:0000256" key="10">
    <source>
        <dbReference type="SAM" id="MobiDB-lite"/>
    </source>
</evidence>
<dbReference type="Gene3D" id="3.50.7.10">
    <property type="entry name" value="GroEL"/>
    <property type="match status" value="1"/>
</dbReference>
<feature type="region of interest" description="Disordered" evidence="10">
    <location>
        <begin position="3223"/>
        <end position="3250"/>
    </location>
</feature>
<evidence type="ECO:0000256" key="3">
    <source>
        <dbReference type="ARBA" id="ARBA00017187"/>
    </source>
</evidence>
<dbReference type="InterPro" id="IPR053374">
    <property type="entry name" value="TCP-1_chaperonin"/>
</dbReference>
<keyword evidence="7 8" id="KW-0143">Chaperone</keyword>
<dbReference type="EMBL" id="BSXW01000220">
    <property type="protein sequence ID" value="GMF15343.1"/>
    <property type="molecule type" value="Genomic_DNA"/>
</dbReference>
<dbReference type="OrthoDB" id="68437at2759"/>
<feature type="compositionally biased region" description="Basic and acidic residues" evidence="10">
    <location>
        <begin position="212"/>
        <end position="228"/>
    </location>
</feature>
<dbReference type="PANTHER" id="PTHR11353">
    <property type="entry name" value="CHAPERONIN"/>
    <property type="match status" value="1"/>
</dbReference>
<dbReference type="PROSITE" id="PS00751">
    <property type="entry name" value="TCP1_2"/>
    <property type="match status" value="1"/>
</dbReference>
<dbReference type="FunFam" id="1.10.560.10:FF:000085">
    <property type="entry name" value="T-complex protein 1 subunit gamma"/>
    <property type="match status" value="1"/>
</dbReference>
<comment type="caution">
    <text evidence="11">The sequence shown here is derived from an EMBL/GenBank/DDBJ whole genome shotgun (WGS) entry which is preliminary data.</text>
</comment>
<proteinExistence type="inferred from homology"/>
<dbReference type="SUPFAM" id="SSF52029">
    <property type="entry name" value="GroEL apical domain-like"/>
    <property type="match status" value="1"/>
</dbReference>